<dbReference type="Gene3D" id="3.30.450.20">
    <property type="entry name" value="PAS domain"/>
    <property type="match status" value="2"/>
</dbReference>
<feature type="domain" description="PAS" evidence="11">
    <location>
        <begin position="228"/>
        <end position="298"/>
    </location>
</feature>
<accession>A0ABU9EPN5</accession>
<evidence type="ECO:0000256" key="3">
    <source>
        <dbReference type="ARBA" id="ARBA00022553"/>
    </source>
</evidence>
<dbReference type="Pfam" id="PF01590">
    <property type="entry name" value="GAF"/>
    <property type="match status" value="2"/>
</dbReference>
<evidence type="ECO:0000259" key="11">
    <source>
        <dbReference type="PROSITE" id="PS50112"/>
    </source>
</evidence>
<feature type="coiled-coil region" evidence="8">
    <location>
        <begin position="176"/>
        <end position="231"/>
    </location>
</feature>
<dbReference type="CDD" id="cd00130">
    <property type="entry name" value="PAS"/>
    <property type="match status" value="2"/>
</dbReference>
<sequence>MNSQNHSGDVTKDEDILMIIEDEEEGEESSVLSDSDGMESGKPWKIMLVDDDKEVHQATRMVLKSLTFQDRPLTFISAYSGGEAKEAIAANPDTAVLLLDVVMETNNAGLDLVKYIRTQLNNPWVRIILKTGYPGEAPEDSVIIDYDINDYKTKVEMTQQKLMTTIIAALRSYRDIIELEESRKALNKLNQNLQYLVQKRTQTLTEKNFILQQEIDKSRRLEEALIESNQKLRGILDIAEEAIISVGEDQRITLFNQGAERIFGYTIDEVIGQPLNILLPKNLHQIHEKHIQNFGKKEIVNSPMKGRREIVGLRKNGEFFPAEASISRLQLPDQVIYTAMLQDISDRQQAEQERQRLNQDLETRVKQRTQQLPNQIEQQKQIEQALRESEEKFRQFAEAISEAFFIVSRSGEVLYISPAYQQIWGRTCESLYQEPESWFDSIDVNYRPKVISGMKHQFLRKKELELEYPIFRPDGERRWIRACSFPIYDQDGNIYRFAGIAEDITVRKEAEEELQAREVALRELYQIAVAPNLNFNQRLESLLSMGRLQFGLEIGMLSHIQGDRYQVVAVQTPPGLTPPIEKGDLFRLNNTFCEATFNSSEIVCITSAAQSEYKNHPAYHNLGLQAYIGVRIIVGQHVYGTINFCSPHPRHTPFRNSERQLLQLIAMWIGNEIERQQAKKVLEQAFQNTLLQQQITDEIRQSLDSQHIVQATVSLVGEAFHVNRCLIHRYSAATSEPQITMVAEYLRGEYKPFLGVEIPIHKNRHLAILLNQDQAIASDDVYQDPLLFPHYDLCRQIHLKSMLSVRTSYKGEPNGVISLQQCDRFRHWTHEEIELIEAIAQQVGIALAQAQLLEQEKLHKLELEHKNQALKEATRHAQAANRAKSEFLANMSHEIRTPMNAILGFCDLLQSLVSEPRQQQYVKSIAASGKTLLSLINDILDLSKIEAGKMELHQEPIDLRVMLEEIYQIFCHKAAEKKVELIREINDNLPKAIMFDEVRLRQILLNMVGNALKFTDEGWVKISVVTNSNTPLNAENPESTISLEIAIADTGIGIAPEQQQRIFDSFIQSEGQSTRKYGGSGLGLAITKRLTQMLGGTISLESQLGKGSQFTLIFPNVTPIDWQPDDYKLVEKNDDLNAVKPSKILVVDDVQSNLDLIQGYFVNSHHHLLLAHNGIEAIQIAELEQPDVIMMDLRMPELDGVEATKQLKENPVTKQIPIIILTASSLDRDHQELSSIQDGFLHKPVSRSQLVLVLKQLLPQDTVNAVDQVDDDTSPATPDLPVSPEPPYASISELLEKLQEHEDRFWPELGQTLKMRDLQAFAEQLVQWSHQYPYPAFVEYASTLSSQLEQFDWDKIPGTVRAFPDLRRSLIDIYGE</sequence>
<evidence type="ECO:0000259" key="10">
    <source>
        <dbReference type="PROSITE" id="PS50110"/>
    </source>
</evidence>
<evidence type="ECO:0000259" key="9">
    <source>
        <dbReference type="PROSITE" id="PS50109"/>
    </source>
</evidence>
<dbReference type="PRINTS" id="PR00344">
    <property type="entry name" value="BCTRLSENSOR"/>
</dbReference>
<dbReference type="SMART" id="SM00387">
    <property type="entry name" value="HATPase_c"/>
    <property type="match status" value="1"/>
</dbReference>
<dbReference type="SUPFAM" id="SSF52172">
    <property type="entry name" value="CheY-like"/>
    <property type="match status" value="2"/>
</dbReference>
<dbReference type="SMART" id="SM00388">
    <property type="entry name" value="HisKA"/>
    <property type="match status" value="1"/>
</dbReference>
<dbReference type="InterPro" id="IPR013655">
    <property type="entry name" value="PAS_fold_3"/>
</dbReference>
<evidence type="ECO:0000313" key="13">
    <source>
        <dbReference type="EMBL" id="MEK9513908.1"/>
    </source>
</evidence>
<dbReference type="CDD" id="cd00082">
    <property type="entry name" value="HisKA"/>
    <property type="match status" value="1"/>
</dbReference>
<dbReference type="SUPFAM" id="SSF55874">
    <property type="entry name" value="ATPase domain of HSP90 chaperone/DNA topoisomerase II/histidine kinase"/>
    <property type="match status" value="1"/>
</dbReference>
<dbReference type="InterPro" id="IPR036890">
    <property type="entry name" value="HATPase_C_sf"/>
</dbReference>
<evidence type="ECO:0000259" key="12">
    <source>
        <dbReference type="PROSITE" id="PS50113"/>
    </source>
</evidence>
<dbReference type="InterPro" id="IPR005467">
    <property type="entry name" value="His_kinase_dom"/>
</dbReference>
<dbReference type="PROSITE" id="PS50110">
    <property type="entry name" value="RESPONSE_REGULATORY"/>
    <property type="match status" value="2"/>
</dbReference>
<organism evidence="13 14">
    <name type="scientific">Limnospira fusiformis PMC 851.14</name>
    <dbReference type="NCBI Taxonomy" id="2219512"/>
    <lineage>
        <taxon>Bacteria</taxon>
        <taxon>Bacillati</taxon>
        <taxon>Cyanobacteriota</taxon>
        <taxon>Cyanophyceae</taxon>
        <taxon>Oscillatoriophycideae</taxon>
        <taxon>Oscillatoriales</taxon>
        <taxon>Sirenicapillariaceae</taxon>
        <taxon>Limnospira</taxon>
    </lineage>
</organism>
<dbReference type="SMART" id="SM00065">
    <property type="entry name" value="GAF"/>
    <property type="match status" value="2"/>
</dbReference>
<dbReference type="Gene3D" id="3.30.565.10">
    <property type="entry name" value="Histidine kinase-like ATPase, C-terminal domain"/>
    <property type="match status" value="1"/>
</dbReference>
<keyword evidence="8" id="KW-0175">Coiled coil</keyword>
<dbReference type="InterPro" id="IPR029016">
    <property type="entry name" value="GAF-like_dom_sf"/>
</dbReference>
<evidence type="ECO:0000256" key="7">
    <source>
        <dbReference type="PROSITE-ProRule" id="PRU00169"/>
    </source>
</evidence>
<dbReference type="Gene3D" id="3.30.450.40">
    <property type="match status" value="2"/>
</dbReference>
<dbReference type="InterPro" id="IPR003661">
    <property type="entry name" value="HisK_dim/P_dom"/>
</dbReference>
<feature type="domain" description="Response regulatory" evidence="10">
    <location>
        <begin position="1143"/>
        <end position="1258"/>
    </location>
</feature>
<dbReference type="SUPFAM" id="SSF55785">
    <property type="entry name" value="PYP-like sensor domain (PAS domain)"/>
    <property type="match status" value="2"/>
</dbReference>
<feature type="domain" description="PAS" evidence="11">
    <location>
        <begin position="389"/>
        <end position="431"/>
    </location>
</feature>
<dbReference type="InterPro" id="IPR001789">
    <property type="entry name" value="Sig_transdc_resp-reg_receiver"/>
</dbReference>
<dbReference type="SMART" id="SM00086">
    <property type="entry name" value="PAC"/>
    <property type="match status" value="2"/>
</dbReference>
<dbReference type="RefSeq" id="WP_006670265.1">
    <property type="nucleotide sequence ID" value="NZ_JBBWYZ010000017.1"/>
</dbReference>
<keyword evidence="14" id="KW-1185">Reference proteome</keyword>
<dbReference type="Pfam" id="PF02518">
    <property type="entry name" value="HATPase_c"/>
    <property type="match status" value="1"/>
</dbReference>
<dbReference type="InterPro" id="IPR003018">
    <property type="entry name" value="GAF"/>
</dbReference>
<dbReference type="InterPro" id="IPR001610">
    <property type="entry name" value="PAC"/>
</dbReference>
<dbReference type="Gene3D" id="3.40.50.2300">
    <property type="match status" value="2"/>
</dbReference>
<comment type="catalytic activity">
    <reaction evidence="1">
        <text>ATP + protein L-histidine = ADP + protein N-phospho-L-histidine.</text>
        <dbReference type="EC" id="2.7.13.3"/>
    </reaction>
</comment>
<evidence type="ECO:0000313" key="14">
    <source>
        <dbReference type="Proteomes" id="UP001387447"/>
    </source>
</evidence>
<feature type="coiled-coil region" evidence="8">
    <location>
        <begin position="853"/>
        <end position="883"/>
    </location>
</feature>
<keyword evidence="5" id="KW-0418">Kinase</keyword>
<dbReference type="EMBL" id="JBBWYZ010000017">
    <property type="protein sequence ID" value="MEK9513908.1"/>
    <property type="molecule type" value="Genomic_DNA"/>
</dbReference>
<dbReference type="NCBIfam" id="TIGR00229">
    <property type="entry name" value="sensory_box"/>
    <property type="match status" value="2"/>
</dbReference>
<name>A0ABU9EPN5_LIMFS</name>
<gene>
    <name evidence="13" type="ORF">AAEJ74_20100</name>
</gene>
<reference evidence="13 14" key="1">
    <citation type="journal article" date="2024" name="Front. Microbiol.">
        <title>Transcriptomic insights into the dominance of two phototrophs throughout the water column of a tropical hypersaline-alkaline crater lake (Dziani Dzaha, Mayotte).</title>
        <authorList>
            <person name="Duperron S."/>
            <person name="Halary S."/>
            <person name="Bouly J.-P."/>
            <person name="Roussel T."/>
            <person name="Hugoni M."/>
            <person name="Bruto M."/>
            <person name="Oger P."/>
            <person name="Duval C."/>
            <person name="Woo A."/>
            <person name="Jezequiel D."/>
            <person name="Ader M."/>
            <person name="Leboulanger C."/>
            <person name="Agogue H."/>
            <person name="Grossi V."/>
            <person name="Trousselier M."/>
            <person name="Bernard C."/>
        </authorList>
    </citation>
    <scope>NUCLEOTIDE SEQUENCE [LARGE SCALE GENOMIC DNA]</scope>
    <source>
        <strain evidence="13 14">PMC 851.14</strain>
    </source>
</reference>
<protein>
    <recommendedName>
        <fullName evidence="2">histidine kinase</fullName>
        <ecNumber evidence="2">2.7.13.3</ecNumber>
    </recommendedName>
</protein>
<dbReference type="Pfam" id="PF13426">
    <property type="entry name" value="PAS_9"/>
    <property type="match status" value="1"/>
</dbReference>
<dbReference type="PANTHER" id="PTHR43047">
    <property type="entry name" value="TWO-COMPONENT HISTIDINE PROTEIN KINASE"/>
    <property type="match status" value="1"/>
</dbReference>
<dbReference type="InterPro" id="IPR004358">
    <property type="entry name" value="Sig_transdc_His_kin-like_C"/>
</dbReference>
<dbReference type="SUPFAM" id="SSF55781">
    <property type="entry name" value="GAF domain-like"/>
    <property type="match status" value="2"/>
</dbReference>
<dbReference type="EC" id="2.7.13.3" evidence="2"/>
<dbReference type="Pfam" id="PF08447">
    <property type="entry name" value="PAS_3"/>
    <property type="match status" value="1"/>
</dbReference>
<dbReference type="InterPro" id="IPR036097">
    <property type="entry name" value="HisK_dim/P_sf"/>
</dbReference>
<dbReference type="PROSITE" id="PS50113">
    <property type="entry name" value="PAC"/>
    <property type="match status" value="1"/>
</dbReference>
<dbReference type="SUPFAM" id="SSF47384">
    <property type="entry name" value="Homodimeric domain of signal transducing histidine kinase"/>
    <property type="match status" value="1"/>
</dbReference>
<dbReference type="Gene3D" id="1.10.287.130">
    <property type="match status" value="1"/>
</dbReference>
<keyword evidence="3 7" id="KW-0597">Phosphoprotein</keyword>
<feature type="domain" description="Response regulatory" evidence="10">
    <location>
        <begin position="45"/>
        <end position="169"/>
    </location>
</feature>
<evidence type="ECO:0000256" key="1">
    <source>
        <dbReference type="ARBA" id="ARBA00000085"/>
    </source>
</evidence>
<dbReference type="InterPro" id="IPR003594">
    <property type="entry name" value="HATPase_dom"/>
</dbReference>
<dbReference type="PROSITE" id="PS50112">
    <property type="entry name" value="PAS"/>
    <property type="match status" value="2"/>
</dbReference>
<keyword evidence="6" id="KW-0902">Two-component regulatory system</keyword>
<feature type="modified residue" description="4-aspartylphosphate" evidence="7">
    <location>
        <position position="100"/>
    </location>
</feature>
<dbReference type="SMART" id="SM00448">
    <property type="entry name" value="REC"/>
    <property type="match status" value="2"/>
</dbReference>
<evidence type="ECO:0000256" key="6">
    <source>
        <dbReference type="ARBA" id="ARBA00023012"/>
    </source>
</evidence>
<proteinExistence type="predicted"/>
<feature type="domain" description="Histidine kinase" evidence="9">
    <location>
        <begin position="890"/>
        <end position="1118"/>
    </location>
</feature>
<dbReference type="SMART" id="SM00091">
    <property type="entry name" value="PAS"/>
    <property type="match status" value="2"/>
</dbReference>
<dbReference type="Pfam" id="PF00512">
    <property type="entry name" value="HisKA"/>
    <property type="match status" value="1"/>
</dbReference>
<dbReference type="PROSITE" id="PS50109">
    <property type="entry name" value="HIS_KIN"/>
    <property type="match status" value="1"/>
</dbReference>
<feature type="modified residue" description="4-aspartylphosphate" evidence="7">
    <location>
        <position position="1192"/>
    </location>
</feature>
<dbReference type="Pfam" id="PF00072">
    <property type="entry name" value="Response_reg"/>
    <property type="match status" value="1"/>
</dbReference>
<evidence type="ECO:0000256" key="2">
    <source>
        <dbReference type="ARBA" id="ARBA00012438"/>
    </source>
</evidence>
<evidence type="ECO:0000256" key="4">
    <source>
        <dbReference type="ARBA" id="ARBA00022679"/>
    </source>
</evidence>
<dbReference type="PANTHER" id="PTHR43047:SF72">
    <property type="entry name" value="OSMOSENSING HISTIDINE PROTEIN KINASE SLN1"/>
    <property type="match status" value="1"/>
</dbReference>
<dbReference type="InterPro" id="IPR035965">
    <property type="entry name" value="PAS-like_dom_sf"/>
</dbReference>
<dbReference type="InterPro" id="IPR000014">
    <property type="entry name" value="PAS"/>
</dbReference>
<dbReference type="CDD" id="cd16922">
    <property type="entry name" value="HATPase_EvgS-ArcB-TorS-like"/>
    <property type="match status" value="1"/>
</dbReference>
<dbReference type="Proteomes" id="UP001387447">
    <property type="component" value="Unassembled WGS sequence"/>
</dbReference>
<evidence type="ECO:0000256" key="8">
    <source>
        <dbReference type="SAM" id="Coils"/>
    </source>
</evidence>
<dbReference type="InterPro" id="IPR000700">
    <property type="entry name" value="PAS-assoc_C"/>
</dbReference>
<comment type="caution">
    <text evidence="13">The sequence shown here is derived from an EMBL/GenBank/DDBJ whole genome shotgun (WGS) entry which is preliminary data.</text>
</comment>
<keyword evidence="4" id="KW-0808">Transferase</keyword>
<feature type="coiled-coil region" evidence="8">
    <location>
        <begin position="340"/>
        <end position="399"/>
    </location>
</feature>
<feature type="domain" description="PAC" evidence="12">
    <location>
        <begin position="464"/>
        <end position="516"/>
    </location>
</feature>
<dbReference type="InterPro" id="IPR011006">
    <property type="entry name" value="CheY-like_superfamily"/>
</dbReference>
<evidence type="ECO:0000256" key="5">
    <source>
        <dbReference type="ARBA" id="ARBA00022777"/>
    </source>
</evidence>